<sequence>MMGTRLRRVCVCLATPPMLLKWSQSSNKTRHRSSGCRFLQSWRWFHGRWQKKASGREGLCRHGIPTSAAASAVITFAAVPPPGSQPATTRDRCDVTRRKSRNQN</sequence>
<accession>A0A147BE56</accession>
<feature type="region of interest" description="Disordered" evidence="1">
    <location>
        <begin position="79"/>
        <end position="104"/>
    </location>
</feature>
<protein>
    <submittedName>
        <fullName evidence="2">Uncharacterized protein</fullName>
    </submittedName>
</protein>
<evidence type="ECO:0000256" key="1">
    <source>
        <dbReference type="SAM" id="MobiDB-lite"/>
    </source>
</evidence>
<organism evidence="2">
    <name type="scientific">Ixodes ricinus</name>
    <name type="common">Common tick</name>
    <name type="synonym">Acarus ricinus</name>
    <dbReference type="NCBI Taxonomy" id="34613"/>
    <lineage>
        <taxon>Eukaryota</taxon>
        <taxon>Metazoa</taxon>
        <taxon>Ecdysozoa</taxon>
        <taxon>Arthropoda</taxon>
        <taxon>Chelicerata</taxon>
        <taxon>Arachnida</taxon>
        <taxon>Acari</taxon>
        <taxon>Parasitiformes</taxon>
        <taxon>Ixodida</taxon>
        <taxon>Ixodoidea</taxon>
        <taxon>Ixodidae</taxon>
        <taxon>Ixodinae</taxon>
        <taxon>Ixodes</taxon>
    </lineage>
</organism>
<dbReference type="AlphaFoldDB" id="A0A147BE56"/>
<evidence type="ECO:0000313" key="2">
    <source>
        <dbReference type="EMBL" id="JAR89049.1"/>
    </source>
</evidence>
<name>A0A147BE56_IXORI</name>
<reference evidence="2" key="1">
    <citation type="journal article" date="2018" name="PLoS Negl. Trop. Dis.">
        <title>Sialome diversity of ticks revealed by RNAseq of single tick salivary glands.</title>
        <authorList>
            <person name="Perner J."/>
            <person name="Kropackova S."/>
            <person name="Kopacek P."/>
            <person name="Ribeiro J.M."/>
        </authorList>
    </citation>
    <scope>NUCLEOTIDE SEQUENCE</scope>
    <source>
        <strain evidence="2">Siblings of single egg batch collected in Ceske Budejovice</strain>
        <tissue evidence="2">Salivary glands</tissue>
    </source>
</reference>
<proteinExistence type="predicted"/>
<dbReference type="EMBL" id="GEGO01006355">
    <property type="protein sequence ID" value="JAR89049.1"/>
    <property type="molecule type" value="Transcribed_RNA"/>
</dbReference>